<evidence type="ECO:0000256" key="1">
    <source>
        <dbReference type="ARBA" id="ARBA00006484"/>
    </source>
</evidence>
<dbReference type="PANTHER" id="PTHR42760:SF133">
    <property type="entry name" value="3-OXOACYL-[ACYL-CARRIER-PROTEIN] REDUCTASE"/>
    <property type="match status" value="1"/>
</dbReference>
<protein>
    <submittedName>
        <fullName evidence="4">SDR family oxidoreductase</fullName>
    </submittedName>
</protein>
<comment type="similarity">
    <text evidence="1">Belongs to the short-chain dehydrogenases/reductases (SDR) family.</text>
</comment>
<dbReference type="PRINTS" id="PR00080">
    <property type="entry name" value="SDRFAMILY"/>
</dbReference>
<dbReference type="PRINTS" id="PR00081">
    <property type="entry name" value="GDHRDH"/>
</dbReference>
<gene>
    <name evidence="4" type="ORF">CP977_30880</name>
</gene>
<evidence type="ECO:0000259" key="3">
    <source>
        <dbReference type="SMART" id="SM00822"/>
    </source>
</evidence>
<accession>A0ABX6BQD0</accession>
<dbReference type="PANTHER" id="PTHR42760">
    <property type="entry name" value="SHORT-CHAIN DEHYDROGENASES/REDUCTASES FAMILY MEMBER"/>
    <property type="match status" value="1"/>
</dbReference>
<dbReference type="InterPro" id="IPR020904">
    <property type="entry name" value="Sc_DH/Rdtase_CS"/>
</dbReference>
<name>A0ABX6BQD0_9ACTN</name>
<sequence>MTTSSSSETASIGELMDLSGKTALVTGGAMGIGLGIVRRLHEAGANVVIADVNKEAAETAAAGFDSDRIHTAVGDVSSADDAAAMVRVAVEAFGGLDVLVNNAGVYKISPFLETSLDLARRTIEVNLLGVMACSQAAARQMIEQGRGGRILTVSSIESLTPSLEGMAHYGASKHGVAGLIKTMALELAPHGIQVNNVAPGGILTPGLGPLDDDVLAQFAASVPMGRMGASDEIGKAVLFLASDLASYMTGTQIVVDGGRTLRGAMI</sequence>
<dbReference type="NCBIfam" id="NF005559">
    <property type="entry name" value="PRK07231.1"/>
    <property type="match status" value="1"/>
</dbReference>
<feature type="domain" description="Ketoreductase" evidence="3">
    <location>
        <begin position="21"/>
        <end position="200"/>
    </location>
</feature>
<keyword evidence="2" id="KW-0560">Oxidoreductase</keyword>
<dbReference type="InterPro" id="IPR057326">
    <property type="entry name" value="KR_dom"/>
</dbReference>
<dbReference type="Pfam" id="PF13561">
    <property type="entry name" value="adh_short_C2"/>
    <property type="match status" value="1"/>
</dbReference>
<dbReference type="InterPro" id="IPR002347">
    <property type="entry name" value="SDR_fam"/>
</dbReference>
<dbReference type="CDD" id="cd05233">
    <property type="entry name" value="SDR_c"/>
    <property type="match status" value="1"/>
</dbReference>
<dbReference type="EMBL" id="CP023693">
    <property type="protein sequence ID" value="QEV36031.1"/>
    <property type="molecule type" value="Genomic_DNA"/>
</dbReference>
<organism evidence="4 5">
    <name type="scientific">Streptomyces cinereoruber</name>
    <dbReference type="NCBI Taxonomy" id="67260"/>
    <lineage>
        <taxon>Bacteria</taxon>
        <taxon>Bacillati</taxon>
        <taxon>Actinomycetota</taxon>
        <taxon>Actinomycetes</taxon>
        <taxon>Kitasatosporales</taxon>
        <taxon>Streptomycetaceae</taxon>
        <taxon>Streptomyces</taxon>
    </lineage>
</organism>
<dbReference type="SUPFAM" id="SSF51735">
    <property type="entry name" value="NAD(P)-binding Rossmann-fold domains"/>
    <property type="match status" value="1"/>
</dbReference>
<dbReference type="InterPro" id="IPR036291">
    <property type="entry name" value="NAD(P)-bd_dom_sf"/>
</dbReference>
<keyword evidence="5" id="KW-1185">Reference proteome</keyword>
<evidence type="ECO:0000256" key="2">
    <source>
        <dbReference type="ARBA" id="ARBA00023002"/>
    </source>
</evidence>
<proteinExistence type="inferred from homology"/>
<dbReference type="RefSeq" id="WP_152371226.1">
    <property type="nucleotide sequence ID" value="NZ_CP023693.1"/>
</dbReference>
<dbReference type="GeneID" id="95458169"/>
<reference evidence="4 5" key="1">
    <citation type="submission" date="2017-09" db="EMBL/GenBank/DDBJ databases">
        <authorList>
            <person name="Lee N."/>
            <person name="Cho B.-K."/>
        </authorList>
    </citation>
    <scope>NUCLEOTIDE SEQUENCE [LARGE SCALE GENOMIC DNA]</scope>
    <source>
        <strain evidence="4 5">ATCC 19740</strain>
    </source>
</reference>
<evidence type="ECO:0000313" key="4">
    <source>
        <dbReference type="EMBL" id="QEV36031.1"/>
    </source>
</evidence>
<evidence type="ECO:0000313" key="5">
    <source>
        <dbReference type="Proteomes" id="UP000326029"/>
    </source>
</evidence>
<dbReference type="PROSITE" id="PS00061">
    <property type="entry name" value="ADH_SHORT"/>
    <property type="match status" value="1"/>
</dbReference>
<dbReference type="Proteomes" id="UP000326029">
    <property type="component" value="Chromosome"/>
</dbReference>
<dbReference type="Gene3D" id="3.40.50.720">
    <property type="entry name" value="NAD(P)-binding Rossmann-like Domain"/>
    <property type="match status" value="1"/>
</dbReference>
<dbReference type="SMART" id="SM00822">
    <property type="entry name" value="PKS_KR"/>
    <property type="match status" value="1"/>
</dbReference>